<feature type="compositionally biased region" description="Basic and acidic residues" evidence="2">
    <location>
        <begin position="53"/>
        <end position="66"/>
    </location>
</feature>
<comment type="caution">
    <text evidence="5">The sequence shown here is derived from an EMBL/GenBank/DDBJ whole genome shotgun (WGS) entry which is preliminary data.</text>
</comment>
<evidence type="ECO:0000256" key="2">
    <source>
        <dbReference type="SAM" id="MobiDB-lite"/>
    </source>
</evidence>
<dbReference type="EMBL" id="POAF01000001">
    <property type="protein sequence ID" value="RBM04367.1"/>
    <property type="molecule type" value="Genomic_DNA"/>
</dbReference>
<dbReference type="InterPro" id="IPR052169">
    <property type="entry name" value="CW_Biosynth-Accessory"/>
</dbReference>
<comment type="similarity">
    <text evidence="1">Belongs to the CapA family.</text>
</comment>
<evidence type="ECO:0000256" key="3">
    <source>
        <dbReference type="SAM" id="SignalP"/>
    </source>
</evidence>
<reference evidence="5 6" key="1">
    <citation type="submission" date="2018-01" db="EMBL/GenBank/DDBJ databases">
        <title>Glutamicibacter soli strain NHPC-3 Whole genome sequence and assembly.</title>
        <authorList>
            <person name="Choudhury P."/>
            <person name="Gupta D."/>
            <person name="Sengupta K."/>
            <person name="Jawed A."/>
            <person name="Sultana N."/>
            <person name="Saha P."/>
        </authorList>
    </citation>
    <scope>NUCLEOTIDE SEQUENCE [LARGE SCALE GENOMIC DNA]</scope>
    <source>
        <strain evidence="5 6">NHPC-3</strain>
    </source>
</reference>
<feature type="domain" description="Capsule synthesis protein CapA" evidence="4">
    <location>
        <begin position="70"/>
        <end position="317"/>
    </location>
</feature>
<evidence type="ECO:0000256" key="1">
    <source>
        <dbReference type="ARBA" id="ARBA00005662"/>
    </source>
</evidence>
<dbReference type="Gene3D" id="3.60.21.10">
    <property type="match status" value="1"/>
</dbReference>
<feature type="chain" id="PRO_5039069878" evidence="3">
    <location>
        <begin position="30"/>
        <end position="402"/>
    </location>
</feature>
<dbReference type="InterPro" id="IPR019079">
    <property type="entry name" value="Capsule_synth_CapA"/>
</dbReference>
<dbReference type="Pfam" id="PF09587">
    <property type="entry name" value="PGA_cap"/>
    <property type="match status" value="1"/>
</dbReference>
<feature type="signal peptide" evidence="3">
    <location>
        <begin position="1"/>
        <end position="29"/>
    </location>
</feature>
<proteinExistence type="inferred from homology"/>
<dbReference type="SMART" id="SM00854">
    <property type="entry name" value="PGA_cap"/>
    <property type="match status" value="1"/>
</dbReference>
<accession>A0A365YPR1</accession>
<dbReference type="AlphaFoldDB" id="A0A365YPR1"/>
<evidence type="ECO:0000313" key="6">
    <source>
        <dbReference type="Proteomes" id="UP000252167"/>
    </source>
</evidence>
<feature type="compositionally biased region" description="Polar residues" evidence="2">
    <location>
        <begin position="30"/>
        <end position="43"/>
    </location>
</feature>
<dbReference type="Proteomes" id="UP000252167">
    <property type="component" value="Unassembled WGS sequence"/>
</dbReference>
<dbReference type="SUPFAM" id="SSF56300">
    <property type="entry name" value="Metallo-dependent phosphatases"/>
    <property type="match status" value="1"/>
</dbReference>
<dbReference type="RefSeq" id="WP_113606544.1">
    <property type="nucleotide sequence ID" value="NZ_JBNBOD010000001.1"/>
</dbReference>
<evidence type="ECO:0000313" key="5">
    <source>
        <dbReference type="EMBL" id="RBM04367.1"/>
    </source>
</evidence>
<name>A0A365YPR1_9MICC</name>
<evidence type="ECO:0000259" key="4">
    <source>
        <dbReference type="SMART" id="SM00854"/>
    </source>
</evidence>
<organism evidence="5 6">
    <name type="scientific">Glutamicibacter soli</name>
    <dbReference type="NCBI Taxonomy" id="453836"/>
    <lineage>
        <taxon>Bacteria</taxon>
        <taxon>Bacillati</taxon>
        <taxon>Actinomycetota</taxon>
        <taxon>Actinomycetes</taxon>
        <taxon>Micrococcales</taxon>
        <taxon>Micrococcaceae</taxon>
        <taxon>Glutamicibacter</taxon>
    </lineage>
</organism>
<feature type="region of interest" description="Disordered" evidence="2">
    <location>
        <begin position="30"/>
        <end position="66"/>
    </location>
</feature>
<dbReference type="PANTHER" id="PTHR33393">
    <property type="entry name" value="POLYGLUTAMINE SYNTHESIS ACCESSORY PROTEIN RV0574C-RELATED"/>
    <property type="match status" value="1"/>
</dbReference>
<keyword evidence="3" id="KW-0732">Signal</keyword>
<sequence length="402" mass="42804">MSFPLPIRFAALTVSIALPAALTSGCSVAPQTQSGALTSTSGAPTVEASQPAKDQDGPKETPMDRPEELSLTVTGDVLLHPQLLDEAETAAGKSDGNGKEFDFEPLLAGLKPYVQDADVALCNLETPIGTPPYSGYPLFTVPSQIVSDLAAIGYDGCTTATNHTVDAGTKGVIRTLDTLAKNEMFYTGSYKSKKDSEQPPIMDISGVKLGVVATTYSLNGMRADSDWRVDTGVNSLKLIDRAKSARKAGADIVVAAVHDGAEYTSAPTESQRKLGRALASSGEFDFVYMHHTHSVLPIEKYKGTWIVYGLGNSVAKHATPTILNREGISVKATFARDGENWDVSKLQWVPHQLSKAPVAWCQVATTETCVSDADAKASLQRTLKTVNAYGAVDDGLEEWILP</sequence>
<dbReference type="InterPro" id="IPR029052">
    <property type="entry name" value="Metallo-depent_PP-like"/>
</dbReference>
<dbReference type="CDD" id="cd07381">
    <property type="entry name" value="MPP_CapA"/>
    <property type="match status" value="1"/>
</dbReference>
<gene>
    <name evidence="5" type="ORF">C1H84_00865</name>
</gene>
<keyword evidence="6" id="KW-1185">Reference proteome</keyword>
<dbReference type="PANTHER" id="PTHR33393:SF13">
    <property type="entry name" value="PGA BIOSYNTHESIS PROTEIN CAPA"/>
    <property type="match status" value="1"/>
</dbReference>
<protein>
    <submittedName>
        <fullName evidence="5">Metallophosphatase</fullName>
    </submittedName>
</protein>